<organism evidence="2 3">
    <name type="scientific">Ruminococcus flavefaciens</name>
    <dbReference type="NCBI Taxonomy" id="1265"/>
    <lineage>
        <taxon>Bacteria</taxon>
        <taxon>Bacillati</taxon>
        <taxon>Bacillota</taxon>
        <taxon>Clostridia</taxon>
        <taxon>Eubacteriales</taxon>
        <taxon>Oscillospiraceae</taxon>
        <taxon>Ruminococcus</taxon>
    </lineage>
</organism>
<reference evidence="2 3" key="1">
    <citation type="submission" date="2018-05" db="EMBL/GenBank/DDBJ databases">
        <title>The Hungate 1000. A catalogue of reference genomes from the rumen microbiome.</title>
        <authorList>
            <person name="Kelly W."/>
        </authorList>
    </citation>
    <scope>NUCLEOTIDE SEQUENCE [LARGE SCALE GENOMIC DNA]</scope>
    <source>
        <strain evidence="2 3">SAb67</strain>
    </source>
</reference>
<dbReference type="Proteomes" id="UP000245720">
    <property type="component" value="Unassembled WGS sequence"/>
</dbReference>
<accession>A0A315XUT7</accession>
<protein>
    <submittedName>
        <fullName evidence="2">Uncharacterized protein</fullName>
    </submittedName>
</protein>
<feature type="chain" id="PRO_5038685979" evidence="1">
    <location>
        <begin position="18"/>
        <end position="198"/>
    </location>
</feature>
<keyword evidence="1" id="KW-0732">Signal</keyword>
<dbReference type="EMBL" id="QGDI01000012">
    <property type="protein sequence ID" value="PWJ10807.1"/>
    <property type="molecule type" value="Genomic_DNA"/>
</dbReference>
<proteinExistence type="predicted"/>
<dbReference type="PROSITE" id="PS51257">
    <property type="entry name" value="PROKAR_LIPOPROTEIN"/>
    <property type="match status" value="1"/>
</dbReference>
<evidence type="ECO:0000313" key="3">
    <source>
        <dbReference type="Proteomes" id="UP000245720"/>
    </source>
</evidence>
<dbReference type="AlphaFoldDB" id="A0A315XUT7"/>
<dbReference type="OrthoDB" id="114026at2"/>
<comment type="caution">
    <text evidence="2">The sequence shown here is derived from an EMBL/GenBank/DDBJ whole genome shotgun (WGS) entry which is preliminary data.</text>
</comment>
<feature type="signal peptide" evidence="1">
    <location>
        <begin position="1"/>
        <end position="17"/>
    </location>
</feature>
<gene>
    <name evidence="2" type="ORF">IE37_02845</name>
</gene>
<evidence type="ECO:0000313" key="2">
    <source>
        <dbReference type="EMBL" id="PWJ10807.1"/>
    </source>
</evidence>
<sequence length="198" mass="21945">MKKQLALLSAAVMSVLSGCNKVTFTENTAAVTTEAVTVPTTEEAITTAAPTDVTESITEYTAYDASLLSSPDDIGLHDTDGNGVDYIFSYGGEEFYALYEPDNWHITDSYKIEDEDDILLICQALISVHPIHSADMQSYRAAEGMAFEWHQHNLAYNHLPDSSEWKSNAKDVDLDSKDEGKGLFNFLMDRLDSNEQTE</sequence>
<dbReference type="RefSeq" id="WP_109727557.1">
    <property type="nucleotide sequence ID" value="NZ_QGDI01000012.1"/>
</dbReference>
<evidence type="ECO:0000256" key="1">
    <source>
        <dbReference type="SAM" id="SignalP"/>
    </source>
</evidence>
<name>A0A315XUT7_RUMFL</name>